<accession>A0A544SHI6</accession>
<gene>
    <name evidence="2" type="ORF">FG383_20315</name>
</gene>
<evidence type="ECO:0000259" key="1">
    <source>
        <dbReference type="Pfam" id="PF22016"/>
    </source>
</evidence>
<sequence length="178" mass="20695">MIIQCTKKLLYQLKKNPETVNVEKPLTSWHANLIIVNRRKTVVLVNDKNRYVIVLHGLKANEFKNMDEIILQSIRNTFEQESIKNDVIEQFIDSSKNITYSNTKNRTLVSRMNKACETLCFLERLIDNDTIYQTALSRKISRLLVGDGKKEYIYPNQEMYKDLKAFAGISIFQSNVDG</sequence>
<feature type="domain" description="DUF6933" evidence="1">
    <location>
        <begin position="2"/>
        <end position="158"/>
    </location>
</feature>
<reference evidence="2 3" key="1">
    <citation type="submission" date="2019-05" db="EMBL/GenBank/DDBJ databases">
        <title>Psychrobacillus vulpis sp. nov., a new species isolated from feces of a red fox that inhabits in The Tablas de Daimiel Natural Park, Albacete, Spain.</title>
        <authorList>
            <person name="Rodriguez M."/>
            <person name="Reina J.C."/>
            <person name="Bejar V."/>
            <person name="Llamas I."/>
        </authorList>
    </citation>
    <scope>NUCLEOTIDE SEQUENCE [LARGE SCALE GENOMIC DNA]</scope>
    <source>
        <strain evidence="2 3">NHI-2</strain>
    </source>
</reference>
<dbReference type="AlphaFoldDB" id="A0A544SHI6"/>
<dbReference type="EMBL" id="VDGG01000080">
    <property type="protein sequence ID" value="TQR04656.1"/>
    <property type="molecule type" value="Genomic_DNA"/>
</dbReference>
<dbReference type="InterPro" id="IPR053864">
    <property type="entry name" value="DUF6933"/>
</dbReference>
<evidence type="ECO:0000313" key="2">
    <source>
        <dbReference type="EMBL" id="TQR04656.1"/>
    </source>
</evidence>
<dbReference type="OrthoDB" id="9801392at2"/>
<comment type="caution">
    <text evidence="2">The sequence shown here is derived from an EMBL/GenBank/DDBJ whole genome shotgun (WGS) entry which is preliminary data.</text>
</comment>
<evidence type="ECO:0000313" key="3">
    <source>
        <dbReference type="Proteomes" id="UP000318937"/>
    </source>
</evidence>
<dbReference type="Proteomes" id="UP000318937">
    <property type="component" value="Unassembled WGS sequence"/>
</dbReference>
<keyword evidence="3" id="KW-1185">Reference proteome</keyword>
<name>A0A544SHI6_9BACI</name>
<protein>
    <recommendedName>
        <fullName evidence="1">DUF6933 domain-containing protein</fullName>
    </recommendedName>
</protein>
<proteinExistence type="predicted"/>
<dbReference type="Pfam" id="PF22016">
    <property type="entry name" value="DUF6933"/>
    <property type="match status" value="1"/>
</dbReference>
<organism evidence="2 3">
    <name type="scientific">Psychrobacillus soli</name>
    <dbReference type="NCBI Taxonomy" id="1543965"/>
    <lineage>
        <taxon>Bacteria</taxon>
        <taxon>Bacillati</taxon>
        <taxon>Bacillota</taxon>
        <taxon>Bacilli</taxon>
        <taxon>Bacillales</taxon>
        <taxon>Bacillaceae</taxon>
        <taxon>Psychrobacillus</taxon>
    </lineage>
</organism>
<dbReference type="RefSeq" id="WP_142609447.1">
    <property type="nucleotide sequence ID" value="NZ_VDGG01000080.1"/>
</dbReference>